<accession>A0AAD8QPU1</accession>
<dbReference type="CDD" id="cd14798">
    <property type="entry name" value="RX-CC_like"/>
    <property type="match status" value="1"/>
</dbReference>
<dbReference type="Gene3D" id="1.20.5.4130">
    <property type="match status" value="1"/>
</dbReference>
<sequence length="538" mass="60099">MEATLLSVGKSVLNGALGYAKSTVAEEVALQLGVRRDQAFITDELEMMQGFLMAANDEGDDNKVVTVWVKQVRDVSYEVEDCLLDFAVRLEKQSWWSIPRKLLDRRHVAQRMKELRVKVEDVNKRNLRYRLVNGPSASSNPTPTSAAAGQSSSASMTMFGIDEAGRAAKLNKTNLDLVKLINKKDDDLRVISVWGTCGDIGQASIIRAAYENTDLKVKFACRAWVRVMHPFNPREFVQSLLKQFHAAVQDLDDLLETEKTGQDLALEFKGYVNEKSYLIVLTDLSTVEEWDQIKVCFPNNKKGSRIIVSTMQAEVASLCVGEKSIVSELKQLSAQQTIYAFQDKGSHSETNFSTESSSTTATTDAVPTCISGLPATRHIDRSGQAGVNGSLTKLNARLLPFPHRQPELHMMEIPSHAYLHILLLWLVLQFCLPAPRRGASQREEGCAMDQVLVGLPASARVMVPHVLQRLLTLHHLIPQWNRPDRTRRAGLQRLKLKLIQFGPGKLPDSFKNLGKRATVWLANSGLTDEFRGYVMEMV</sequence>
<proteinExistence type="inferred from homology"/>
<evidence type="ECO:0000256" key="3">
    <source>
        <dbReference type="ARBA" id="ARBA00022737"/>
    </source>
</evidence>
<evidence type="ECO:0000256" key="4">
    <source>
        <dbReference type="ARBA" id="ARBA00022741"/>
    </source>
</evidence>
<evidence type="ECO:0000259" key="8">
    <source>
        <dbReference type="Pfam" id="PF18052"/>
    </source>
</evidence>
<dbReference type="Gene3D" id="3.40.50.300">
    <property type="entry name" value="P-loop containing nucleotide triphosphate hydrolases"/>
    <property type="match status" value="1"/>
</dbReference>
<dbReference type="GO" id="GO:0006952">
    <property type="term" value="P:defense response"/>
    <property type="evidence" value="ECO:0007669"/>
    <property type="project" value="UniProtKB-KW"/>
</dbReference>
<evidence type="ECO:0000256" key="6">
    <source>
        <dbReference type="SAM" id="MobiDB-lite"/>
    </source>
</evidence>
<keyword evidence="3" id="KW-0677">Repeat</keyword>
<keyword evidence="10" id="KW-1185">Reference proteome</keyword>
<keyword evidence="2" id="KW-0433">Leucine-rich repeat</keyword>
<dbReference type="Pfam" id="PF18052">
    <property type="entry name" value="Rx_N"/>
    <property type="match status" value="1"/>
</dbReference>
<evidence type="ECO:0000313" key="9">
    <source>
        <dbReference type="EMBL" id="KAK1606721.1"/>
    </source>
</evidence>
<feature type="compositionally biased region" description="Low complexity" evidence="6">
    <location>
        <begin position="133"/>
        <end position="151"/>
    </location>
</feature>
<gene>
    <name evidence="9" type="ORF">QYE76_030394</name>
</gene>
<dbReference type="InterPro" id="IPR041118">
    <property type="entry name" value="Rx_N"/>
</dbReference>
<evidence type="ECO:0000259" key="7">
    <source>
        <dbReference type="Pfam" id="PF00931"/>
    </source>
</evidence>
<feature type="region of interest" description="Disordered" evidence="6">
    <location>
        <begin position="132"/>
        <end position="151"/>
    </location>
</feature>
<comment type="similarity">
    <text evidence="1">Belongs to the disease resistance NB-LRR family.</text>
</comment>
<name>A0AAD8QPU1_LOLMU</name>
<dbReference type="PANTHER" id="PTHR19338:SF58">
    <property type="entry name" value="OS09G0517100 PROTEIN"/>
    <property type="match status" value="1"/>
</dbReference>
<evidence type="ECO:0000313" key="10">
    <source>
        <dbReference type="Proteomes" id="UP001231189"/>
    </source>
</evidence>
<dbReference type="SUPFAM" id="SSF52540">
    <property type="entry name" value="P-loop containing nucleoside triphosphate hydrolases"/>
    <property type="match status" value="1"/>
</dbReference>
<dbReference type="Pfam" id="PF00931">
    <property type="entry name" value="NB-ARC"/>
    <property type="match status" value="1"/>
</dbReference>
<feature type="domain" description="NB-ARC" evidence="7">
    <location>
        <begin position="184"/>
        <end position="347"/>
    </location>
</feature>
<evidence type="ECO:0000256" key="2">
    <source>
        <dbReference type="ARBA" id="ARBA00022614"/>
    </source>
</evidence>
<feature type="domain" description="Disease resistance N-terminal" evidence="8">
    <location>
        <begin position="13"/>
        <end position="97"/>
    </location>
</feature>
<keyword evidence="5" id="KW-0611">Plant defense</keyword>
<evidence type="ECO:0000256" key="1">
    <source>
        <dbReference type="ARBA" id="ARBA00008894"/>
    </source>
</evidence>
<dbReference type="InterPro" id="IPR038005">
    <property type="entry name" value="RX-like_CC"/>
</dbReference>
<keyword evidence="4" id="KW-0547">Nucleotide-binding</keyword>
<dbReference type="AlphaFoldDB" id="A0AAD8QPU1"/>
<organism evidence="9 10">
    <name type="scientific">Lolium multiflorum</name>
    <name type="common">Italian ryegrass</name>
    <name type="synonym">Lolium perenne subsp. multiflorum</name>
    <dbReference type="NCBI Taxonomy" id="4521"/>
    <lineage>
        <taxon>Eukaryota</taxon>
        <taxon>Viridiplantae</taxon>
        <taxon>Streptophyta</taxon>
        <taxon>Embryophyta</taxon>
        <taxon>Tracheophyta</taxon>
        <taxon>Spermatophyta</taxon>
        <taxon>Magnoliopsida</taxon>
        <taxon>Liliopsida</taxon>
        <taxon>Poales</taxon>
        <taxon>Poaceae</taxon>
        <taxon>BOP clade</taxon>
        <taxon>Pooideae</taxon>
        <taxon>Poodae</taxon>
        <taxon>Poeae</taxon>
        <taxon>Poeae Chloroplast Group 2 (Poeae type)</taxon>
        <taxon>Loliodinae</taxon>
        <taxon>Loliinae</taxon>
        <taxon>Lolium</taxon>
    </lineage>
</organism>
<dbReference type="Proteomes" id="UP001231189">
    <property type="component" value="Unassembled WGS sequence"/>
</dbReference>
<dbReference type="PANTHER" id="PTHR19338">
    <property type="entry name" value="TRANSLOCASE OF INNER MITOCHONDRIAL MEMBRANE 13 HOMOLOG"/>
    <property type="match status" value="1"/>
</dbReference>
<dbReference type="InterPro" id="IPR002182">
    <property type="entry name" value="NB-ARC"/>
</dbReference>
<dbReference type="EMBL" id="JAUUTY010000007">
    <property type="protein sequence ID" value="KAK1606721.1"/>
    <property type="molecule type" value="Genomic_DNA"/>
</dbReference>
<evidence type="ECO:0000256" key="5">
    <source>
        <dbReference type="ARBA" id="ARBA00022821"/>
    </source>
</evidence>
<reference evidence="9" key="1">
    <citation type="submission" date="2023-07" db="EMBL/GenBank/DDBJ databases">
        <title>A chromosome-level genome assembly of Lolium multiflorum.</title>
        <authorList>
            <person name="Chen Y."/>
            <person name="Copetti D."/>
            <person name="Kolliker R."/>
            <person name="Studer B."/>
        </authorList>
    </citation>
    <scope>NUCLEOTIDE SEQUENCE</scope>
    <source>
        <strain evidence="9">02402/16</strain>
        <tissue evidence="9">Leaf</tissue>
    </source>
</reference>
<dbReference type="InterPro" id="IPR027417">
    <property type="entry name" value="P-loop_NTPase"/>
</dbReference>
<comment type="caution">
    <text evidence="9">The sequence shown here is derived from an EMBL/GenBank/DDBJ whole genome shotgun (WGS) entry which is preliminary data.</text>
</comment>
<dbReference type="GO" id="GO:0043531">
    <property type="term" value="F:ADP binding"/>
    <property type="evidence" value="ECO:0007669"/>
    <property type="project" value="InterPro"/>
</dbReference>
<protein>
    <submittedName>
        <fullName evidence="9">Uncharacterized protein</fullName>
    </submittedName>
</protein>